<feature type="non-terminal residue" evidence="2">
    <location>
        <position position="112"/>
    </location>
</feature>
<evidence type="ECO:0000256" key="1">
    <source>
        <dbReference type="SAM" id="MobiDB-lite"/>
    </source>
</evidence>
<dbReference type="AlphaFoldDB" id="A0AAN5DE02"/>
<keyword evidence="3" id="KW-1185">Reference proteome</keyword>
<feature type="region of interest" description="Disordered" evidence="1">
    <location>
        <begin position="68"/>
        <end position="112"/>
    </location>
</feature>
<protein>
    <submittedName>
        <fullName evidence="2">Uncharacterized protein</fullName>
    </submittedName>
</protein>
<feature type="region of interest" description="Disordered" evidence="1">
    <location>
        <begin position="1"/>
        <end position="48"/>
    </location>
</feature>
<name>A0AAN5DE02_9BILA</name>
<sequence>MISEYFEHPVSVLGPYSPKHAISTRSLQVHPTSPQHRNAPSFRSSSSSAPVIRTWVVLSTLQLMASSVLSSRHPHISSSSALRSKSARERRREEKRRRRRRKAREGIPSNSE</sequence>
<dbReference type="EMBL" id="BTRK01000006">
    <property type="protein sequence ID" value="GMR60950.1"/>
    <property type="molecule type" value="Genomic_DNA"/>
</dbReference>
<gene>
    <name evidence="2" type="ORF">PMAYCL1PPCAC_31145</name>
</gene>
<feature type="compositionally biased region" description="Basic residues" evidence="1">
    <location>
        <begin position="93"/>
        <end position="103"/>
    </location>
</feature>
<feature type="compositionally biased region" description="Low complexity" evidence="1">
    <location>
        <begin position="68"/>
        <end position="84"/>
    </location>
</feature>
<feature type="compositionally biased region" description="Polar residues" evidence="1">
    <location>
        <begin position="23"/>
        <end position="43"/>
    </location>
</feature>
<comment type="caution">
    <text evidence="2">The sequence shown here is derived from an EMBL/GenBank/DDBJ whole genome shotgun (WGS) entry which is preliminary data.</text>
</comment>
<dbReference type="Proteomes" id="UP001328107">
    <property type="component" value="Unassembled WGS sequence"/>
</dbReference>
<evidence type="ECO:0000313" key="2">
    <source>
        <dbReference type="EMBL" id="GMR60950.1"/>
    </source>
</evidence>
<evidence type="ECO:0000313" key="3">
    <source>
        <dbReference type="Proteomes" id="UP001328107"/>
    </source>
</evidence>
<proteinExistence type="predicted"/>
<accession>A0AAN5DE02</accession>
<organism evidence="2 3">
    <name type="scientific">Pristionchus mayeri</name>
    <dbReference type="NCBI Taxonomy" id="1317129"/>
    <lineage>
        <taxon>Eukaryota</taxon>
        <taxon>Metazoa</taxon>
        <taxon>Ecdysozoa</taxon>
        <taxon>Nematoda</taxon>
        <taxon>Chromadorea</taxon>
        <taxon>Rhabditida</taxon>
        <taxon>Rhabditina</taxon>
        <taxon>Diplogasteromorpha</taxon>
        <taxon>Diplogasteroidea</taxon>
        <taxon>Neodiplogasteridae</taxon>
        <taxon>Pristionchus</taxon>
    </lineage>
</organism>
<reference evidence="3" key="1">
    <citation type="submission" date="2022-10" db="EMBL/GenBank/DDBJ databases">
        <title>Genome assembly of Pristionchus species.</title>
        <authorList>
            <person name="Yoshida K."/>
            <person name="Sommer R.J."/>
        </authorList>
    </citation>
    <scope>NUCLEOTIDE SEQUENCE [LARGE SCALE GENOMIC DNA]</scope>
    <source>
        <strain evidence="3">RS5460</strain>
    </source>
</reference>